<keyword evidence="14" id="KW-0325">Glycoprotein</keyword>
<dbReference type="FunFam" id="1.10.520.10:FF:000009">
    <property type="entry name" value="Peroxidase"/>
    <property type="match status" value="1"/>
</dbReference>
<feature type="binding site" evidence="17">
    <location>
        <position position="518"/>
    </location>
    <ligand>
        <name>Ca(2+)</name>
        <dbReference type="ChEBI" id="CHEBI:29108"/>
        <label>2</label>
    </ligand>
</feature>
<evidence type="ECO:0000256" key="18">
    <source>
        <dbReference type="PIRSR" id="PIRSR600823-4"/>
    </source>
</evidence>
<dbReference type="GO" id="GO:0046872">
    <property type="term" value="F:metal ion binding"/>
    <property type="evidence" value="ECO:0007669"/>
    <property type="project" value="UniProtKB-KW"/>
</dbReference>
<keyword evidence="8 17" id="KW-0479">Metal-binding</keyword>
<dbReference type="PRINTS" id="PR00458">
    <property type="entry name" value="PEROXIDASE"/>
</dbReference>
<feature type="domain" description="Plant heme peroxidase family profile" evidence="21">
    <location>
        <begin position="300"/>
        <end position="595"/>
    </location>
</feature>
<dbReference type="PROSITE" id="PS50873">
    <property type="entry name" value="PEROXIDASE_4"/>
    <property type="match status" value="2"/>
</dbReference>
<dbReference type="EC" id="1.11.1.7" evidence="5"/>
<feature type="binding site" evidence="17">
    <location>
        <position position="470"/>
    </location>
    <ligand>
        <name>Ca(2+)</name>
        <dbReference type="ChEBI" id="CHEBI:29108"/>
        <label>2</label>
    </ligand>
</feature>
<dbReference type="PRINTS" id="PR00461">
    <property type="entry name" value="PLPEROXIDASE"/>
</dbReference>
<feature type="chain" id="PRO_5024366665" description="peroxidase" evidence="20">
    <location>
        <begin position="31"/>
        <end position="596"/>
    </location>
</feature>
<dbReference type="Gene3D" id="1.10.420.10">
    <property type="entry name" value="Peroxidase, domain 2"/>
    <property type="match status" value="2"/>
</dbReference>
<evidence type="ECO:0000256" key="6">
    <source>
        <dbReference type="ARBA" id="ARBA00022559"/>
    </source>
</evidence>
<evidence type="ECO:0000256" key="17">
    <source>
        <dbReference type="PIRSR" id="PIRSR600823-3"/>
    </source>
</evidence>
<keyword evidence="23" id="KW-1185">Reference proteome</keyword>
<comment type="subcellular location">
    <subcellularLocation>
        <location evidence="3">Secreted</location>
    </subcellularLocation>
</comment>
<keyword evidence="11" id="KW-0560">Oxidoreductase</keyword>
<name>A0A5N6RHU5_9ROSI</name>
<keyword evidence="6" id="KW-0575">Peroxidase</keyword>
<dbReference type="CDD" id="cd00693">
    <property type="entry name" value="secretory_peroxidase"/>
    <property type="match status" value="2"/>
</dbReference>
<dbReference type="InterPro" id="IPR000823">
    <property type="entry name" value="Peroxidase_pln"/>
</dbReference>
<evidence type="ECO:0000256" key="1">
    <source>
        <dbReference type="ARBA" id="ARBA00000189"/>
    </source>
</evidence>
<evidence type="ECO:0000256" key="3">
    <source>
        <dbReference type="ARBA" id="ARBA00004613"/>
    </source>
</evidence>
<dbReference type="GO" id="GO:0140825">
    <property type="term" value="F:lactoperoxidase activity"/>
    <property type="evidence" value="ECO:0007669"/>
    <property type="project" value="UniProtKB-EC"/>
</dbReference>
<evidence type="ECO:0000256" key="12">
    <source>
        <dbReference type="ARBA" id="ARBA00023004"/>
    </source>
</evidence>
<dbReference type="PROSITE" id="PS00435">
    <property type="entry name" value="PEROXIDASE_1"/>
    <property type="match status" value="1"/>
</dbReference>
<evidence type="ECO:0000256" key="10">
    <source>
        <dbReference type="ARBA" id="ARBA00022837"/>
    </source>
</evidence>
<feature type="binding site" evidence="17">
    <location>
        <position position="516"/>
    </location>
    <ligand>
        <name>Ca(2+)</name>
        <dbReference type="ChEBI" id="CHEBI:29108"/>
        <label>2</label>
    </ligand>
</feature>
<evidence type="ECO:0000256" key="15">
    <source>
        <dbReference type="PIRSR" id="PIRSR600823-1"/>
    </source>
</evidence>
<keyword evidence="12 17" id="KW-0408">Iron</keyword>
<sequence length="596" mass="64663">MACDGFTSSIPKAATKSCLLLLFLVGMVSAQLTTTFYDKSCPRALFIVNSAIVAAGCDASVLLDGVDGEKTALPNNNSLRGFDVIDSIKSQLEKECPGVVSCADIVTLAARDSVVALGGASWQWQVLLGRRDSTTSNKTAANTELPSPFLDLNGLISSFANKGAHTIGKARCIVFRERIYNETNIDPLFAKVRQLQCPRTGGDDNLAPLDAISPIVFDNFYYENLVNKKGLLHSDQELFNGGSTDSQVIAYNLNPISFQQDFIKAMQKMNNLGVLTGKRGSLFCVRAFVLLALAATAFSQLSPNFYDNSCPHALSTIQSVVRTAIYKERRMGASLLRLHFHDCFVNGCDASILLDSTPAIDSEKGAVPNNNSVRGFEVVDNIKSEVDKACGGPVVSCADILAVAARDSVVALGGPAWEVQLGRRDSTTASRTKANADIPSPFMNLTQLIENFKNQGLDETDLVALSGGHTIGFARCVSFRDRIYNETNIEGAFAEKLRSICPRQSNDGDANLASLDPTPEYFDPAYYYNLAQRKGLLHSDQELFNGGCTDALVNKYTSYPIAFWQDFANSMVKMGNIKPLTGYQGQIRLNCMAVNQ</sequence>
<dbReference type="EMBL" id="CM017327">
    <property type="protein sequence ID" value="KAE8099054.1"/>
    <property type="molecule type" value="Genomic_DNA"/>
</dbReference>
<accession>A0A5N6RHU5</accession>
<dbReference type="AlphaFoldDB" id="A0A5N6RHU5"/>
<dbReference type="Pfam" id="PF00141">
    <property type="entry name" value="peroxidase"/>
    <property type="match status" value="2"/>
</dbReference>
<feature type="binding site" evidence="17">
    <location>
        <position position="523"/>
    </location>
    <ligand>
        <name>Ca(2+)</name>
        <dbReference type="ChEBI" id="CHEBI:29108"/>
        <label>2</label>
    </ligand>
</feature>
<feature type="binding site" evidence="17">
    <location>
        <position position="345"/>
    </location>
    <ligand>
        <name>Ca(2+)</name>
        <dbReference type="ChEBI" id="CHEBI:29108"/>
        <label>1</label>
    </ligand>
</feature>
<feature type="site" description="Transition state stabilizer" evidence="18">
    <location>
        <position position="337"/>
    </location>
</feature>
<dbReference type="PANTHER" id="PTHR31388:SF126">
    <property type="entry name" value="PEROXIDASE"/>
    <property type="match status" value="1"/>
</dbReference>
<dbReference type="InterPro" id="IPR033905">
    <property type="entry name" value="Secretory_peroxidase"/>
</dbReference>
<keyword evidence="10 17" id="KW-0106">Calcium</keyword>
<comment type="similarity">
    <text evidence="4">Belongs to the peroxidase family. Ascorbate peroxidase subfamily.</text>
</comment>
<keyword evidence="13 19" id="KW-1015">Disulfide bond</keyword>
<organism evidence="22 23">
    <name type="scientific">Carpinus fangiana</name>
    <dbReference type="NCBI Taxonomy" id="176857"/>
    <lineage>
        <taxon>Eukaryota</taxon>
        <taxon>Viridiplantae</taxon>
        <taxon>Streptophyta</taxon>
        <taxon>Embryophyta</taxon>
        <taxon>Tracheophyta</taxon>
        <taxon>Spermatophyta</taxon>
        <taxon>Magnoliopsida</taxon>
        <taxon>eudicotyledons</taxon>
        <taxon>Gunneridae</taxon>
        <taxon>Pentapetalae</taxon>
        <taxon>rosids</taxon>
        <taxon>fabids</taxon>
        <taxon>Fagales</taxon>
        <taxon>Betulaceae</taxon>
        <taxon>Carpinus</taxon>
    </lineage>
</organism>
<evidence type="ECO:0000256" key="20">
    <source>
        <dbReference type="SAM" id="SignalP"/>
    </source>
</evidence>
<feature type="binding site" evidence="17">
    <location>
        <position position="347"/>
    </location>
    <ligand>
        <name>Ca(2+)</name>
        <dbReference type="ChEBI" id="CHEBI:29108"/>
        <label>1</label>
    </ligand>
</feature>
<evidence type="ECO:0000256" key="19">
    <source>
        <dbReference type="PIRSR" id="PIRSR600823-5"/>
    </source>
</evidence>
<dbReference type="InterPro" id="IPR002016">
    <property type="entry name" value="Haem_peroxidase"/>
</dbReference>
<dbReference type="SUPFAM" id="SSF48113">
    <property type="entry name" value="Heme-dependent peroxidases"/>
    <property type="match status" value="2"/>
</dbReference>
<feature type="disulfide bond" evidence="19">
    <location>
        <begin position="310"/>
        <end position="390"/>
    </location>
</feature>
<evidence type="ECO:0000256" key="16">
    <source>
        <dbReference type="PIRSR" id="PIRSR600823-2"/>
    </source>
</evidence>
<protein>
    <recommendedName>
        <fullName evidence="5">peroxidase</fullName>
        <ecNumber evidence="5">1.11.1.7</ecNumber>
    </recommendedName>
</protein>
<feature type="binding site" evidence="17">
    <location>
        <position position="342"/>
    </location>
    <ligand>
        <name>Ca(2+)</name>
        <dbReference type="ChEBI" id="CHEBI:29108"/>
        <label>1</label>
    </ligand>
</feature>
<evidence type="ECO:0000256" key="9">
    <source>
        <dbReference type="ARBA" id="ARBA00022729"/>
    </source>
</evidence>
<feature type="binding site" evidence="17">
    <location>
        <position position="349"/>
    </location>
    <ligand>
        <name>Ca(2+)</name>
        <dbReference type="ChEBI" id="CHEBI:29108"/>
        <label>1</label>
    </ligand>
</feature>
<proteinExistence type="inferred from homology"/>
<dbReference type="GO" id="GO:0042744">
    <property type="term" value="P:hydrogen peroxide catabolic process"/>
    <property type="evidence" value="ECO:0007669"/>
    <property type="project" value="InterPro"/>
</dbReference>
<evidence type="ECO:0000256" key="13">
    <source>
        <dbReference type="ARBA" id="ARBA00023157"/>
    </source>
</evidence>
<evidence type="ECO:0000256" key="7">
    <source>
        <dbReference type="ARBA" id="ARBA00022617"/>
    </source>
</evidence>
<evidence type="ECO:0000256" key="2">
    <source>
        <dbReference type="ARBA" id="ARBA00002322"/>
    </source>
</evidence>
<dbReference type="PANTHER" id="PTHR31388">
    <property type="entry name" value="PEROXIDASE 72-RELATED"/>
    <property type="match status" value="1"/>
</dbReference>
<keyword evidence="7" id="KW-0349">Heme</keyword>
<comment type="cofactor">
    <cofactor evidence="17">
        <name>Ca(2+)</name>
        <dbReference type="ChEBI" id="CHEBI:29108"/>
    </cofactor>
    <text evidence="17">Binds 2 calcium ions per subunit.</text>
</comment>
<feature type="disulfide bond" evidence="19">
    <location>
        <begin position="397"/>
        <end position="591"/>
    </location>
</feature>
<feature type="disulfide bond" evidence="19">
    <location>
        <begin position="476"/>
        <end position="501"/>
    </location>
</feature>
<dbReference type="GO" id="GO:0020037">
    <property type="term" value="F:heme binding"/>
    <property type="evidence" value="ECO:0007669"/>
    <property type="project" value="InterPro"/>
</dbReference>
<evidence type="ECO:0000313" key="23">
    <source>
        <dbReference type="Proteomes" id="UP000327013"/>
    </source>
</evidence>
<feature type="binding site" evidence="17">
    <location>
        <position position="351"/>
    </location>
    <ligand>
        <name>Ca(2+)</name>
        <dbReference type="ChEBI" id="CHEBI:29108"/>
        <label>1</label>
    </ligand>
</feature>
<comment type="catalytic activity">
    <reaction evidence="1">
        <text>2 a phenolic donor + H2O2 = 2 a phenolic radical donor + 2 H2O</text>
        <dbReference type="Rhea" id="RHEA:56136"/>
        <dbReference type="ChEBI" id="CHEBI:15377"/>
        <dbReference type="ChEBI" id="CHEBI:16240"/>
        <dbReference type="ChEBI" id="CHEBI:139520"/>
        <dbReference type="ChEBI" id="CHEBI:139521"/>
        <dbReference type="EC" id="1.11.1.7"/>
    </reaction>
</comment>
<evidence type="ECO:0000313" key="22">
    <source>
        <dbReference type="EMBL" id="KAE8099054.1"/>
    </source>
</evidence>
<dbReference type="InterPro" id="IPR019794">
    <property type="entry name" value="Peroxidases_AS"/>
</dbReference>
<reference evidence="22 23" key="1">
    <citation type="submission" date="2019-06" db="EMBL/GenBank/DDBJ databases">
        <title>A chromosomal-level reference genome of Carpinus fangiana (Coryloideae, Betulaceae).</title>
        <authorList>
            <person name="Yang X."/>
            <person name="Wang Z."/>
            <person name="Zhang L."/>
            <person name="Hao G."/>
            <person name="Liu J."/>
            <person name="Yang Y."/>
        </authorList>
    </citation>
    <scope>NUCLEOTIDE SEQUENCE [LARGE SCALE GENOMIC DNA]</scope>
    <source>
        <strain evidence="22">Cfa_2016G</strain>
        <tissue evidence="22">Leaf</tissue>
    </source>
</reference>
<feature type="binding site" description="axial binding residue" evidence="17">
    <location>
        <position position="469"/>
    </location>
    <ligand>
        <name>heme b</name>
        <dbReference type="ChEBI" id="CHEBI:60344"/>
    </ligand>
    <ligandPart>
        <name>Fe</name>
        <dbReference type="ChEBI" id="CHEBI:18248"/>
    </ligandPart>
</feature>
<evidence type="ECO:0000256" key="8">
    <source>
        <dbReference type="ARBA" id="ARBA00022723"/>
    </source>
</evidence>
<dbReference type="FunFam" id="1.10.420.10:FF:000001">
    <property type="entry name" value="Peroxidase"/>
    <property type="match status" value="1"/>
</dbReference>
<evidence type="ECO:0000256" key="11">
    <source>
        <dbReference type="ARBA" id="ARBA00023002"/>
    </source>
</evidence>
<evidence type="ECO:0000256" key="4">
    <source>
        <dbReference type="ARBA" id="ARBA00006873"/>
    </source>
</evidence>
<keyword evidence="9 20" id="KW-0732">Signal</keyword>
<feature type="binding site" evidence="17">
    <location>
        <position position="363"/>
    </location>
    <ligand>
        <name>Ca(2+)</name>
        <dbReference type="ChEBI" id="CHEBI:29108"/>
        <label>1</label>
    </ligand>
</feature>
<dbReference type="OrthoDB" id="2113341at2759"/>
<dbReference type="PROSITE" id="PS00436">
    <property type="entry name" value="PEROXIDASE_2"/>
    <property type="match status" value="1"/>
</dbReference>
<gene>
    <name evidence="22" type="ORF">FH972_017065</name>
</gene>
<dbReference type="GO" id="GO:0005576">
    <property type="term" value="C:extracellular region"/>
    <property type="evidence" value="ECO:0007669"/>
    <property type="project" value="UniProtKB-SubCell"/>
</dbReference>
<feature type="binding site" evidence="16">
    <location>
        <position position="439"/>
    </location>
    <ligand>
        <name>substrate</name>
    </ligand>
</feature>
<feature type="active site" description="Proton acceptor" evidence="15">
    <location>
        <position position="341"/>
    </location>
</feature>
<evidence type="ECO:0000256" key="14">
    <source>
        <dbReference type="ARBA" id="ARBA00023180"/>
    </source>
</evidence>
<comment type="cofactor">
    <cofactor evidence="17">
        <name>heme b</name>
        <dbReference type="ChEBI" id="CHEBI:60344"/>
    </cofactor>
    <text evidence="17">Binds 1 heme b (iron(II)-protoporphyrin IX) group per subunit.</text>
</comment>
<feature type="domain" description="Plant heme peroxidase family profile" evidence="21">
    <location>
        <begin position="56"/>
        <end position="282"/>
    </location>
</feature>
<feature type="disulfide bond" evidence="19">
    <location>
        <begin position="343"/>
        <end position="348"/>
    </location>
</feature>
<dbReference type="Gene3D" id="1.10.520.10">
    <property type="match status" value="2"/>
</dbReference>
<dbReference type="FunFam" id="1.10.420.10:FF:000006">
    <property type="entry name" value="Peroxidase"/>
    <property type="match status" value="1"/>
</dbReference>
<dbReference type="Proteomes" id="UP000327013">
    <property type="component" value="Chromosome 7"/>
</dbReference>
<evidence type="ECO:0000256" key="5">
    <source>
        <dbReference type="ARBA" id="ARBA00012313"/>
    </source>
</evidence>
<evidence type="ECO:0000259" key="21">
    <source>
        <dbReference type="PROSITE" id="PS50873"/>
    </source>
</evidence>
<dbReference type="GO" id="GO:0006979">
    <property type="term" value="P:response to oxidative stress"/>
    <property type="evidence" value="ECO:0007669"/>
    <property type="project" value="InterPro"/>
</dbReference>
<feature type="signal peptide" evidence="20">
    <location>
        <begin position="1"/>
        <end position="30"/>
    </location>
</feature>
<comment type="function">
    <text evidence="2">Removal of H(2)O(2), oxidation of toxic reductants, biosynthesis and degradation of lignin, suberization, auxin catabolism, response to environmental stresses such as wounding, pathogen attack and oxidative stress. These functions might be dependent on each isozyme/isoform in each plant tissue.</text>
</comment>
<dbReference type="InterPro" id="IPR010255">
    <property type="entry name" value="Haem_peroxidase_sf"/>
</dbReference>
<dbReference type="InterPro" id="IPR019793">
    <property type="entry name" value="Peroxidases_heam-ligand_BS"/>
</dbReference>